<protein>
    <submittedName>
        <fullName evidence="2">Uncharacterized protein</fullName>
    </submittedName>
</protein>
<reference evidence="2" key="1">
    <citation type="journal article" date="2021" name="PeerJ">
        <title>Extensive microbial diversity within the chicken gut microbiome revealed by metagenomics and culture.</title>
        <authorList>
            <person name="Gilroy R."/>
            <person name="Ravi A."/>
            <person name="Getino M."/>
            <person name="Pursley I."/>
            <person name="Horton D.L."/>
            <person name="Alikhan N.F."/>
            <person name="Baker D."/>
            <person name="Gharbi K."/>
            <person name="Hall N."/>
            <person name="Watson M."/>
            <person name="Adriaenssens E.M."/>
            <person name="Foster-Nyarko E."/>
            <person name="Jarju S."/>
            <person name="Secka A."/>
            <person name="Antonio M."/>
            <person name="Oren A."/>
            <person name="Chaudhuri R.R."/>
            <person name="La Ragione R."/>
            <person name="Hildebrand F."/>
            <person name="Pallen M.J."/>
        </authorList>
    </citation>
    <scope>NUCLEOTIDE SEQUENCE</scope>
    <source>
        <strain evidence="2">ChiSxjej1B13-11774</strain>
    </source>
</reference>
<name>A0A9D2J9U7_9FIRM</name>
<gene>
    <name evidence="2" type="ORF">H9811_05290</name>
</gene>
<keyword evidence="1" id="KW-0812">Transmembrane</keyword>
<keyword evidence="1" id="KW-1133">Transmembrane helix</keyword>
<accession>A0A9D2J9U7</accession>
<comment type="caution">
    <text evidence="2">The sequence shown here is derived from an EMBL/GenBank/DDBJ whole genome shotgun (WGS) entry which is preliminary data.</text>
</comment>
<evidence type="ECO:0000256" key="1">
    <source>
        <dbReference type="SAM" id="Phobius"/>
    </source>
</evidence>
<reference evidence="2" key="2">
    <citation type="submission" date="2021-04" db="EMBL/GenBank/DDBJ databases">
        <authorList>
            <person name="Gilroy R."/>
        </authorList>
    </citation>
    <scope>NUCLEOTIDE SEQUENCE</scope>
    <source>
        <strain evidence="2">ChiSxjej1B13-11774</strain>
    </source>
</reference>
<evidence type="ECO:0000313" key="2">
    <source>
        <dbReference type="EMBL" id="HIZ41961.1"/>
    </source>
</evidence>
<organism evidence="2 3">
    <name type="scientific">Candidatus Gemmiger excrementigallinarum</name>
    <dbReference type="NCBI Taxonomy" id="2838609"/>
    <lineage>
        <taxon>Bacteria</taxon>
        <taxon>Bacillati</taxon>
        <taxon>Bacillota</taxon>
        <taxon>Clostridia</taxon>
        <taxon>Eubacteriales</taxon>
        <taxon>Gemmiger</taxon>
    </lineage>
</organism>
<dbReference type="EMBL" id="DXBP01000032">
    <property type="protein sequence ID" value="HIZ41961.1"/>
    <property type="molecule type" value="Genomic_DNA"/>
</dbReference>
<dbReference type="AlphaFoldDB" id="A0A9D2J9U7"/>
<dbReference type="Proteomes" id="UP000824048">
    <property type="component" value="Unassembled WGS sequence"/>
</dbReference>
<keyword evidence="1" id="KW-0472">Membrane</keyword>
<proteinExistence type="predicted"/>
<feature type="transmembrane region" description="Helical" evidence="1">
    <location>
        <begin position="26"/>
        <end position="46"/>
    </location>
</feature>
<sequence length="63" mass="6604">MKRNAIQTWEAAACQRSFAEGMVTGAMITGLGAATLIAPLLGWLLGLTRTARTEPRGSGTTPE</sequence>
<evidence type="ECO:0000313" key="3">
    <source>
        <dbReference type="Proteomes" id="UP000824048"/>
    </source>
</evidence>